<accession>A0A4S8LF97</accession>
<protein>
    <submittedName>
        <fullName evidence="3">Uncharacterized protein</fullName>
    </submittedName>
</protein>
<keyword evidence="2" id="KW-0812">Transmembrane</keyword>
<organism evidence="3 4">
    <name type="scientific">Dendrothele bispora (strain CBS 962.96)</name>
    <dbReference type="NCBI Taxonomy" id="1314807"/>
    <lineage>
        <taxon>Eukaryota</taxon>
        <taxon>Fungi</taxon>
        <taxon>Dikarya</taxon>
        <taxon>Basidiomycota</taxon>
        <taxon>Agaricomycotina</taxon>
        <taxon>Agaricomycetes</taxon>
        <taxon>Agaricomycetidae</taxon>
        <taxon>Agaricales</taxon>
        <taxon>Agaricales incertae sedis</taxon>
        <taxon>Dendrothele</taxon>
    </lineage>
</organism>
<feature type="region of interest" description="Disordered" evidence="1">
    <location>
        <begin position="1"/>
        <end position="21"/>
    </location>
</feature>
<proteinExistence type="predicted"/>
<feature type="compositionally biased region" description="Polar residues" evidence="1">
    <location>
        <begin position="810"/>
        <end position="825"/>
    </location>
</feature>
<feature type="region of interest" description="Disordered" evidence="1">
    <location>
        <begin position="421"/>
        <end position="443"/>
    </location>
</feature>
<evidence type="ECO:0000256" key="2">
    <source>
        <dbReference type="SAM" id="Phobius"/>
    </source>
</evidence>
<feature type="region of interest" description="Disordered" evidence="1">
    <location>
        <begin position="932"/>
        <end position="959"/>
    </location>
</feature>
<evidence type="ECO:0000256" key="1">
    <source>
        <dbReference type="SAM" id="MobiDB-lite"/>
    </source>
</evidence>
<feature type="transmembrane region" description="Helical" evidence="2">
    <location>
        <begin position="834"/>
        <end position="853"/>
    </location>
</feature>
<feature type="compositionally biased region" description="Gly residues" evidence="1">
    <location>
        <begin position="1"/>
        <end position="10"/>
    </location>
</feature>
<dbReference type="EMBL" id="ML179462">
    <property type="protein sequence ID" value="THU87148.1"/>
    <property type="molecule type" value="Genomic_DNA"/>
</dbReference>
<gene>
    <name evidence="3" type="ORF">K435DRAFT_867562</name>
</gene>
<keyword evidence="2" id="KW-1133">Transmembrane helix</keyword>
<keyword evidence="4" id="KW-1185">Reference proteome</keyword>
<evidence type="ECO:0000313" key="4">
    <source>
        <dbReference type="Proteomes" id="UP000297245"/>
    </source>
</evidence>
<feature type="compositionally biased region" description="Basic and acidic residues" evidence="1">
    <location>
        <begin position="940"/>
        <end position="959"/>
    </location>
</feature>
<feature type="region of interest" description="Disordered" evidence="1">
    <location>
        <begin position="765"/>
        <end position="832"/>
    </location>
</feature>
<dbReference type="Proteomes" id="UP000297245">
    <property type="component" value="Unassembled WGS sequence"/>
</dbReference>
<name>A0A4S8LF97_DENBC</name>
<keyword evidence="2" id="KW-0472">Membrane</keyword>
<sequence length="1037" mass="113852">MKGVWSGGGRATPKDRDRNGSRMKRVIARVEHEARKIANRRWRGKVKAHPLTLTTFQLSNTPLADPFRFPVPSNGSLVVVERTELGRAMPKNRAGNGFRVELICSTEWIIEMVKHEGKKSEADDEEGKKITFRSLELSNRLPRLRNLVLRGVHVDWDSLISCLPPSPTLPFSPCSLSPSSHSTTRDNDNSRLVSREEEAGLHKTRFQNDGVPFHSKTNYDQSREAFTLSPLVRPHRAQSQVKPVSLLNLDELVLGYRRSAISFSSSHPGTTPDLLPLLSPLHAPNLRVLTLEDASHPGEIEDVDAGELLRCLAGVQSLFTPALPGTNLGGSRSSRGRARAASEGVLDFSATGPGHPTPSPTFSFCHLFSSPKFPFLRKLTLKNVKASSSFSYHSFILSVPELRHLEIVGIGVEDISSALVSSSPSSSSTRRHSEPSTNTTSVYPYPYSSPQLTDIPCPNLETCVIRLTPSTFNHGHHYNSCSGYNLLSIPEIQYIIHQFIAARQRQPEWSTANVESGSRPKPLKRVDVHLDMPNYWHSLVNHEDDHYINNHACAGDCPNWDGDCSQSSRNSNMCSFGVPFSSSPFGVSVHGASPKLLMAVAAAGGDRDSPSNEFDSGSLNLDSDSDPDSLVSFNPSASKFNKFFYPSLCSRINTPMLPLKFVYVSTLLSTSLSASALSIVPISIVTQLLPVTVTWFRETGDPEEWFLKKSDFQGFSSVPVVNPTDQKGEVALIFTDIATFRLLAFNSANSRPFATFTGITVVPQTTSSDESTTSSTVDSTFTPTSTDTSSIFAPASIDTSSTVSSPSSLEDISSVPSSDSPNTGKNQKKANTPMIVGGSIGAIGLLVSVVVFLSCRLKAKRSAHAARRIVSPFPPSSPDINQISDTSARLMEGSVFEVTINGYGRGKSESSGSVATTGDARTPVQRQLRTAGRTFKRTRSPLEKRQRNNEQREFSGRMDRDDDERIWDLPAPVLADRRPRTRSNQIPNILRHLDSGIRTMQFSRQASAREQRVTGEDSRERRLVEANVELPPEYSFE</sequence>
<feature type="compositionally biased region" description="Low complexity" evidence="1">
    <location>
        <begin position="765"/>
        <end position="808"/>
    </location>
</feature>
<evidence type="ECO:0000313" key="3">
    <source>
        <dbReference type="EMBL" id="THU87148.1"/>
    </source>
</evidence>
<dbReference type="AlphaFoldDB" id="A0A4S8LF97"/>
<reference evidence="3 4" key="1">
    <citation type="journal article" date="2019" name="Nat. Ecol. Evol.">
        <title>Megaphylogeny resolves global patterns of mushroom evolution.</title>
        <authorList>
            <person name="Varga T."/>
            <person name="Krizsan K."/>
            <person name="Foldi C."/>
            <person name="Dima B."/>
            <person name="Sanchez-Garcia M."/>
            <person name="Sanchez-Ramirez S."/>
            <person name="Szollosi G.J."/>
            <person name="Szarkandi J.G."/>
            <person name="Papp V."/>
            <person name="Albert L."/>
            <person name="Andreopoulos W."/>
            <person name="Angelini C."/>
            <person name="Antonin V."/>
            <person name="Barry K.W."/>
            <person name="Bougher N.L."/>
            <person name="Buchanan P."/>
            <person name="Buyck B."/>
            <person name="Bense V."/>
            <person name="Catcheside P."/>
            <person name="Chovatia M."/>
            <person name="Cooper J."/>
            <person name="Damon W."/>
            <person name="Desjardin D."/>
            <person name="Finy P."/>
            <person name="Geml J."/>
            <person name="Haridas S."/>
            <person name="Hughes K."/>
            <person name="Justo A."/>
            <person name="Karasinski D."/>
            <person name="Kautmanova I."/>
            <person name="Kiss B."/>
            <person name="Kocsube S."/>
            <person name="Kotiranta H."/>
            <person name="LaButti K.M."/>
            <person name="Lechner B.E."/>
            <person name="Liimatainen K."/>
            <person name="Lipzen A."/>
            <person name="Lukacs Z."/>
            <person name="Mihaltcheva S."/>
            <person name="Morgado L.N."/>
            <person name="Niskanen T."/>
            <person name="Noordeloos M.E."/>
            <person name="Ohm R.A."/>
            <person name="Ortiz-Santana B."/>
            <person name="Ovrebo C."/>
            <person name="Racz N."/>
            <person name="Riley R."/>
            <person name="Savchenko A."/>
            <person name="Shiryaev A."/>
            <person name="Soop K."/>
            <person name="Spirin V."/>
            <person name="Szebenyi C."/>
            <person name="Tomsovsky M."/>
            <person name="Tulloss R.E."/>
            <person name="Uehling J."/>
            <person name="Grigoriev I.V."/>
            <person name="Vagvolgyi C."/>
            <person name="Papp T."/>
            <person name="Martin F.M."/>
            <person name="Miettinen O."/>
            <person name="Hibbett D.S."/>
            <person name="Nagy L.G."/>
        </authorList>
    </citation>
    <scope>NUCLEOTIDE SEQUENCE [LARGE SCALE GENOMIC DNA]</scope>
    <source>
        <strain evidence="3 4">CBS 962.96</strain>
    </source>
</reference>